<name>A0ABD2RDV7_9SOLN</name>
<organism evidence="2 3">
    <name type="scientific">Solanum stoloniferum</name>
    <dbReference type="NCBI Taxonomy" id="62892"/>
    <lineage>
        <taxon>Eukaryota</taxon>
        <taxon>Viridiplantae</taxon>
        <taxon>Streptophyta</taxon>
        <taxon>Embryophyta</taxon>
        <taxon>Tracheophyta</taxon>
        <taxon>Spermatophyta</taxon>
        <taxon>Magnoliopsida</taxon>
        <taxon>eudicotyledons</taxon>
        <taxon>Gunneridae</taxon>
        <taxon>Pentapetalae</taxon>
        <taxon>asterids</taxon>
        <taxon>lamiids</taxon>
        <taxon>Solanales</taxon>
        <taxon>Solanaceae</taxon>
        <taxon>Solanoideae</taxon>
        <taxon>Solaneae</taxon>
        <taxon>Solanum</taxon>
    </lineage>
</organism>
<dbReference type="InterPro" id="IPR015590">
    <property type="entry name" value="Aldehyde_DH_dom"/>
</dbReference>
<dbReference type="InterPro" id="IPR016161">
    <property type="entry name" value="Ald_DH/histidinol_DH"/>
</dbReference>
<reference evidence="2 3" key="1">
    <citation type="submission" date="2024-05" db="EMBL/GenBank/DDBJ databases">
        <title>De novo assembly of an allotetraploid wild potato.</title>
        <authorList>
            <person name="Hosaka A.J."/>
        </authorList>
    </citation>
    <scope>NUCLEOTIDE SEQUENCE [LARGE SCALE GENOMIC DNA]</scope>
    <source>
        <tissue evidence="2">Young leaves</tissue>
    </source>
</reference>
<keyword evidence="3" id="KW-1185">Reference proteome</keyword>
<evidence type="ECO:0000313" key="3">
    <source>
        <dbReference type="Proteomes" id="UP001627284"/>
    </source>
</evidence>
<sequence length="106" mass="12375">MTQLKVWFEAEFCCATEDGRIRGCQYEERSKILLHLVELIEKHNDQIAMFETWDTGKPYKQVVKIGVHWLNISIIMLAGQIKFMMSIHAEGTYCIQTLHELIEFVG</sequence>
<gene>
    <name evidence="2" type="ORF">AABB24_034034</name>
</gene>
<dbReference type="Pfam" id="PF00171">
    <property type="entry name" value="Aldedh"/>
    <property type="match status" value="1"/>
</dbReference>
<proteinExistence type="predicted"/>
<dbReference type="Proteomes" id="UP001627284">
    <property type="component" value="Unassembled WGS sequence"/>
</dbReference>
<dbReference type="EMBL" id="JBJKTR010000020">
    <property type="protein sequence ID" value="KAL3329968.1"/>
    <property type="molecule type" value="Genomic_DNA"/>
</dbReference>
<dbReference type="EMBL" id="JBJKTR010000020">
    <property type="protein sequence ID" value="KAL3329969.1"/>
    <property type="molecule type" value="Genomic_DNA"/>
</dbReference>
<dbReference type="AlphaFoldDB" id="A0ABD2RDV7"/>
<evidence type="ECO:0000259" key="1">
    <source>
        <dbReference type="Pfam" id="PF00171"/>
    </source>
</evidence>
<accession>A0ABD2RDV7</accession>
<feature type="domain" description="Aldehyde dehydrogenase" evidence="1">
    <location>
        <begin position="23"/>
        <end position="64"/>
    </location>
</feature>
<protein>
    <recommendedName>
        <fullName evidence="1">Aldehyde dehydrogenase domain-containing protein</fullName>
    </recommendedName>
</protein>
<dbReference type="EMBL" id="JBJKTR010000020">
    <property type="protein sequence ID" value="KAL3329970.1"/>
    <property type="molecule type" value="Genomic_DNA"/>
</dbReference>
<dbReference type="EMBL" id="JBJKTR010000020">
    <property type="protein sequence ID" value="KAL3329967.1"/>
    <property type="molecule type" value="Genomic_DNA"/>
</dbReference>
<dbReference type="EMBL" id="JBJKTR010000020">
    <property type="protein sequence ID" value="KAL3329966.1"/>
    <property type="molecule type" value="Genomic_DNA"/>
</dbReference>
<comment type="caution">
    <text evidence="2">The sequence shown here is derived from an EMBL/GenBank/DDBJ whole genome shotgun (WGS) entry which is preliminary data.</text>
</comment>
<dbReference type="SUPFAM" id="SSF53720">
    <property type="entry name" value="ALDH-like"/>
    <property type="match status" value="1"/>
</dbReference>
<dbReference type="InterPro" id="IPR016162">
    <property type="entry name" value="Ald_DH_N"/>
</dbReference>
<evidence type="ECO:0000313" key="2">
    <source>
        <dbReference type="EMBL" id="KAL3329970.1"/>
    </source>
</evidence>
<dbReference type="EMBL" id="JBJKTR010000020">
    <property type="protein sequence ID" value="KAL3329965.1"/>
    <property type="molecule type" value="Genomic_DNA"/>
</dbReference>
<dbReference type="Gene3D" id="3.40.605.10">
    <property type="entry name" value="Aldehyde Dehydrogenase, Chain A, domain 1"/>
    <property type="match status" value="1"/>
</dbReference>